<proteinExistence type="evidence at protein level"/>
<evidence type="ECO:0000313" key="3">
    <source>
        <dbReference type="PDB" id="6GHS"/>
    </source>
</evidence>
<evidence type="ECO:0000256" key="1">
    <source>
        <dbReference type="SAM" id="MobiDB-lite"/>
    </source>
</evidence>
<dbReference type="SUPFAM" id="SSF88697">
    <property type="entry name" value="PUA domain-like"/>
    <property type="match status" value="1"/>
</dbReference>
<dbReference type="InterPro" id="IPR045134">
    <property type="entry name" value="UHRF1/2-like"/>
</dbReference>
<dbReference type="GO" id="GO:0046872">
    <property type="term" value="F:metal ion binding"/>
    <property type="evidence" value="ECO:0007669"/>
    <property type="project" value="UniProtKB-KW"/>
</dbReference>
<dbReference type="GO" id="GO:0061630">
    <property type="term" value="F:ubiquitin protein ligase activity"/>
    <property type="evidence" value="ECO:0007669"/>
    <property type="project" value="TreeGrafter"/>
</dbReference>
<dbReference type="PANTHER" id="PTHR14140">
    <property type="entry name" value="E3 UBIQUITIN-PROTEIN LIGASE UHRF-RELATED"/>
    <property type="match status" value="1"/>
</dbReference>
<dbReference type="Pfam" id="PF02182">
    <property type="entry name" value="SAD_SRA"/>
    <property type="match status" value="1"/>
</dbReference>
<reference evidence="3 4" key="1">
    <citation type="journal article" date="2018" name="Nucleic Acids Res.">
        <title>Crystal structure of the modification-dependent SRA-HNH endonuclease TagI.</title>
        <authorList>
            <person name="Kisiala M."/>
            <person name="Copelas A."/>
            <person name="Czapinska H."/>
            <person name="Xu S.Y."/>
            <person name="Bochtler M."/>
        </authorList>
    </citation>
    <scope>X-RAY CRYSTALLOGRAPHY (2.92 ANGSTROMS) IN COMPLEX WITH ZN(2+)</scope>
</reference>
<feature type="binding site" evidence="4">
    <location>
        <position position="210"/>
    </location>
    <ligand>
        <name>Zn(2+)</name>
        <dbReference type="ChEBI" id="CHEBI:29105"/>
    </ligand>
</feature>
<dbReference type="AlphaFoldDB" id="A0A3F2YM30"/>
<dbReference type="PDB" id="6GHS">
    <property type="method" value="X-ray"/>
    <property type="resolution" value="2.92 A"/>
    <property type="chains" value="A=1-311"/>
</dbReference>
<evidence type="ECO:0000259" key="2">
    <source>
        <dbReference type="PROSITE" id="PS51015"/>
    </source>
</evidence>
<accession>A0A3F2YM30</accession>
<dbReference type="PDBsum" id="6GHS"/>
<evidence type="ECO:0007829" key="4">
    <source>
        <dbReference type="PDB" id="6GHS"/>
    </source>
</evidence>
<keyword evidence="4" id="KW-0862">Zinc</keyword>
<feature type="region of interest" description="Disordered" evidence="1">
    <location>
        <begin position="1"/>
        <end position="20"/>
    </location>
</feature>
<sequence>MAYKRTFGHIPGHPEGSTYSNRRQVQKAGLHAHLQAGISGTAKQGADAIVLNGGYPDDRDYGDEIIYTGHGGQDPVTKKQIRDQDLDDPGNAGLVRSQLEGLPVRVIRGAGGEKPYSPSSGYRYDGLYKVVAHWFANHEDAPQFRVCQFQLVKIYDQVAAGVVVDNPDLSATAESTSVQGPAPHKKTTVSKAVRSAQVVKNVKGWHKHRCQVCGIVIEVDVGPYSQGAHIRPLGRKHGGPDVESNMLCLCPNDHVRFDNGALYITDDLKVVNALNGEVIGPLRVHPRHVIDLDHIRYHRSQLPNIPLEGSS</sequence>
<dbReference type="PROSITE" id="PS51015">
    <property type="entry name" value="YDG"/>
    <property type="match status" value="1"/>
</dbReference>
<dbReference type="InterPro" id="IPR003105">
    <property type="entry name" value="SRA_YDG"/>
</dbReference>
<feature type="binding site" evidence="4">
    <location>
        <position position="250"/>
    </location>
    <ligand>
        <name>Zn(2+)</name>
        <dbReference type="ChEBI" id="CHEBI:29105"/>
    </ligand>
</feature>
<dbReference type="SMR" id="A0A3F2YM30"/>
<feature type="binding site" evidence="4">
    <location>
        <position position="213"/>
    </location>
    <ligand>
        <name>Zn(2+)</name>
        <dbReference type="ChEBI" id="CHEBI:29105"/>
    </ligand>
</feature>
<dbReference type="SMART" id="SM00466">
    <property type="entry name" value="SRA"/>
    <property type="match status" value="1"/>
</dbReference>
<dbReference type="PANTHER" id="PTHR14140:SF27">
    <property type="entry name" value="OS04G0289800 PROTEIN"/>
    <property type="match status" value="1"/>
</dbReference>
<dbReference type="GO" id="GO:0044027">
    <property type="term" value="P:negative regulation of gene expression via chromosomal CpG island methylation"/>
    <property type="evidence" value="ECO:0007669"/>
    <property type="project" value="TreeGrafter"/>
</dbReference>
<protein>
    <submittedName>
        <fullName evidence="3">TagI restriction endonuclease</fullName>
    </submittedName>
</protein>
<dbReference type="GO" id="GO:0016567">
    <property type="term" value="P:protein ubiquitination"/>
    <property type="evidence" value="ECO:0007669"/>
    <property type="project" value="TreeGrafter"/>
</dbReference>
<keyword evidence="3 4" id="KW-0002">3D-structure</keyword>
<name>A0A3F2YM30_9PSEU</name>
<dbReference type="CDD" id="cd00085">
    <property type="entry name" value="HNHc"/>
    <property type="match status" value="1"/>
</dbReference>
<keyword evidence="4" id="KW-0479">Metal-binding</keyword>
<dbReference type="Gene3D" id="2.30.280.10">
    <property type="entry name" value="SRA-YDG"/>
    <property type="match status" value="1"/>
</dbReference>
<organism evidence="3">
    <name type="scientific">Thermocrispum agreste</name>
    <dbReference type="NCBI Taxonomy" id="37925"/>
    <lineage>
        <taxon>Bacteria</taxon>
        <taxon>Bacillati</taxon>
        <taxon>Actinomycetota</taxon>
        <taxon>Actinomycetes</taxon>
        <taxon>Pseudonocardiales</taxon>
        <taxon>Pseudonocardiaceae</taxon>
        <taxon>Thermocrispum</taxon>
    </lineage>
</organism>
<feature type="domain" description="YDG" evidence="2">
    <location>
        <begin position="8"/>
        <end position="153"/>
    </location>
</feature>
<dbReference type="InterPro" id="IPR003615">
    <property type="entry name" value="HNH_nuc"/>
</dbReference>
<dbReference type="InterPro" id="IPR036987">
    <property type="entry name" value="SRA-YDG_sf"/>
</dbReference>
<dbReference type="InterPro" id="IPR015947">
    <property type="entry name" value="PUA-like_sf"/>
</dbReference>
<feature type="binding site" evidence="4">
    <location>
        <position position="253"/>
    </location>
    <ligand>
        <name>Zn(2+)</name>
        <dbReference type="ChEBI" id="CHEBI:29105"/>
    </ligand>
</feature>
<dbReference type="Pfam" id="PF13391">
    <property type="entry name" value="HNH_2"/>
    <property type="match status" value="1"/>
</dbReference>